<name>A0A2T0UYC0_9MICO</name>
<dbReference type="AlphaFoldDB" id="A0A2T0UYC0"/>
<keyword evidence="1" id="KW-1133">Transmembrane helix</keyword>
<organism evidence="2 3">
    <name type="scientific">Knoellia remsis</name>
    <dbReference type="NCBI Taxonomy" id="407159"/>
    <lineage>
        <taxon>Bacteria</taxon>
        <taxon>Bacillati</taxon>
        <taxon>Actinomycetota</taxon>
        <taxon>Actinomycetes</taxon>
        <taxon>Micrococcales</taxon>
        <taxon>Intrasporangiaceae</taxon>
        <taxon>Knoellia</taxon>
    </lineage>
</organism>
<proteinExistence type="predicted"/>
<accession>A0A2T0UYC0</accession>
<keyword evidence="1" id="KW-0812">Transmembrane</keyword>
<comment type="caution">
    <text evidence="2">The sequence shown here is derived from an EMBL/GenBank/DDBJ whole genome shotgun (WGS) entry which is preliminary data.</text>
</comment>
<protein>
    <submittedName>
        <fullName evidence="2">Uncharacterized protein</fullName>
    </submittedName>
</protein>
<evidence type="ECO:0000313" key="3">
    <source>
        <dbReference type="Proteomes" id="UP000237822"/>
    </source>
</evidence>
<sequence length="64" mass="6986">MALATSIVVPQEMTITTALAISIVIATIALSTILAVWLFCRLTPARRRDVIRLARAVIRGGRRP</sequence>
<gene>
    <name evidence="2" type="ORF">BCF74_10354</name>
</gene>
<evidence type="ECO:0000313" key="2">
    <source>
        <dbReference type="EMBL" id="PRY62847.1"/>
    </source>
</evidence>
<keyword evidence="1" id="KW-0472">Membrane</keyword>
<dbReference type="RefSeq" id="WP_106296428.1">
    <property type="nucleotide sequence ID" value="NZ_PVTI01000003.1"/>
</dbReference>
<evidence type="ECO:0000256" key="1">
    <source>
        <dbReference type="SAM" id="Phobius"/>
    </source>
</evidence>
<dbReference type="EMBL" id="PVTI01000003">
    <property type="protein sequence ID" value="PRY62847.1"/>
    <property type="molecule type" value="Genomic_DNA"/>
</dbReference>
<reference evidence="2 3" key="1">
    <citation type="submission" date="2018-03" db="EMBL/GenBank/DDBJ databases">
        <title>Genomic Encyclopedia of Archaeal and Bacterial Type Strains, Phase II (KMG-II): from individual species to whole genera.</title>
        <authorList>
            <person name="Goeker M."/>
        </authorList>
    </citation>
    <scope>NUCLEOTIDE SEQUENCE [LARGE SCALE GENOMIC DNA]</scope>
    <source>
        <strain evidence="2 3">ATCC BAA-1496</strain>
    </source>
</reference>
<dbReference type="Proteomes" id="UP000237822">
    <property type="component" value="Unassembled WGS sequence"/>
</dbReference>
<feature type="transmembrane region" description="Helical" evidence="1">
    <location>
        <begin position="15"/>
        <end position="39"/>
    </location>
</feature>
<keyword evidence="3" id="KW-1185">Reference proteome</keyword>